<dbReference type="Gene3D" id="3.40.30.10">
    <property type="entry name" value="Glutaredoxin"/>
    <property type="match status" value="1"/>
</dbReference>
<organism evidence="2 3">
    <name type="scientific">Futiania mangrovi</name>
    <dbReference type="NCBI Taxonomy" id="2959716"/>
    <lineage>
        <taxon>Bacteria</taxon>
        <taxon>Pseudomonadati</taxon>
        <taxon>Pseudomonadota</taxon>
        <taxon>Alphaproteobacteria</taxon>
        <taxon>Futianiales</taxon>
        <taxon>Futianiaceae</taxon>
        <taxon>Futiania</taxon>
    </lineage>
</organism>
<protein>
    <submittedName>
        <fullName evidence="2">Redoxin domain-containing protein</fullName>
    </submittedName>
</protein>
<dbReference type="SUPFAM" id="SSF52833">
    <property type="entry name" value="Thioredoxin-like"/>
    <property type="match status" value="1"/>
</dbReference>
<feature type="domain" description="Thioredoxin" evidence="1">
    <location>
        <begin position="7"/>
        <end position="163"/>
    </location>
</feature>
<dbReference type="GO" id="GO:0016209">
    <property type="term" value="F:antioxidant activity"/>
    <property type="evidence" value="ECO:0007669"/>
    <property type="project" value="InterPro"/>
</dbReference>
<dbReference type="Proteomes" id="UP001055804">
    <property type="component" value="Unassembled WGS sequence"/>
</dbReference>
<dbReference type="InterPro" id="IPR000866">
    <property type="entry name" value="AhpC/TSA"/>
</dbReference>
<dbReference type="GO" id="GO:0016491">
    <property type="term" value="F:oxidoreductase activity"/>
    <property type="evidence" value="ECO:0007669"/>
    <property type="project" value="InterPro"/>
</dbReference>
<dbReference type="InterPro" id="IPR013766">
    <property type="entry name" value="Thioredoxin_domain"/>
</dbReference>
<dbReference type="Pfam" id="PF00578">
    <property type="entry name" value="AhpC-TSA"/>
    <property type="match status" value="1"/>
</dbReference>
<comment type="caution">
    <text evidence="2">The sequence shown here is derived from an EMBL/GenBank/DDBJ whole genome shotgun (WGS) entry which is preliminary data.</text>
</comment>
<dbReference type="AlphaFoldDB" id="A0A9J6PHH3"/>
<name>A0A9J6PHH3_9PROT</name>
<accession>A0A9J6PHH3</accession>
<keyword evidence="3" id="KW-1185">Reference proteome</keyword>
<dbReference type="RefSeq" id="WP_269331479.1">
    <property type="nucleotide sequence ID" value="NZ_JAMZFT010000001.1"/>
</dbReference>
<evidence type="ECO:0000313" key="3">
    <source>
        <dbReference type="Proteomes" id="UP001055804"/>
    </source>
</evidence>
<dbReference type="EMBL" id="JAMZFT010000001">
    <property type="protein sequence ID" value="MCP1335538.1"/>
    <property type="molecule type" value="Genomic_DNA"/>
</dbReference>
<reference evidence="2" key="1">
    <citation type="submission" date="2022-06" db="EMBL/GenBank/DDBJ databases">
        <title>Isolation and Genomics of Futiania mangrovii gen. nov., sp. nov., a Rare and Metabolically-versatile member in the Class Alphaproteobacteria.</title>
        <authorList>
            <person name="Liu L."/>
            <person name="Huang W.-C."/>
            <person name="Pan J."/>
            <person name="Li J."/>
            <person name="Huang Y."/>
            <person name="Du H."/>
            <person name="Liu Y."/>
            <person name="Li M."/>
        </authorList>
    </citation>
    <scope>NUCLEOTIDE SEQUENCE</scope>
    <source>
        <strain evidence="2">FT118</strain>
    </source>
</reference>
<dbReference type="PROSITE" id="PS51352">
    <property type="entry name" value="THIOREDOXIN_2"/>
    <property type="match status" value="1"/>
</dbReference>
<sequence length="173" mass="18836">MTQASKLAAGTAFPDIRIPKLGGGDLSPAGMEGWRLLVVYRGRHCPLCKGYLKTLDELMDDFAAAGVAVMAVSADPADRAEADRAEHGWRFPIGHDLSEAQMHDLGLYVSDPRSPQETDRPFAEPGVFLINPEGRLQVVDISNAPFARPDLAGLLRGAKLIQERQYPIRGTRS</sequence>
<evidence type="ECO:0000313" key="2">
    <source>
        <dbReference type="EMBL" id="MCP1335538.1"/>
    </source>
</evidence>
<evidence type="ECO:0000259" key="1">
    <source>
        <dbReference type="PROSITE" id="PS51352"/>
    </source>
</evidence>
<dbReference type="InterPro" id="IPR036249">
    <property type="entry name" value="Thioredoxin-like_sf"/>
</dbReference>
<proteinExistence type="predicted"/>
<gene>
    <name evidence="2" type="ORF">NJQ99_03865</name>
</gene>